<feature type="domain" description="DhaL" evidence="3">
    <location>
        <begin position="2"/>
        <end position="177"/>
    </location>
</feature>
<dbReference type="GO" id="GO:0019563">
    <property type="term" value="P:glycerol catabolic process"/>
    <property type="evidence" value="ECO:0007669"/>
    <property type="project" value="TreeGrafter"/>
</dbReference>
<dbReference type="AlphaFoldDB" id="A0A7X3FQT3"/>
<keyword evidence="1" id="KW-0808">Transferase</keyword>
<keyword evidence="2" id="KW-0418">Kinase</keyword>
<dbReference type="EMBL" id="WQRF01000002">
    <property type="protein sequence ID" value="MVS98908.1"/>
    <property type="molecule type" value="Genomic_DNA"/>
</dbReference>
<name>A0A7X3FQT3_9HYPH</name>
<dbReference type="PANTHER" id="PTHR28629">
    <property type="entry name" value="TRIOKINASE/FMN CYCLASE"/>
    <property type="match status" value="1"/>
</dbReference>
<organism evidence="4 5">
    <name type="scientific">Devosia marina</name>
    <dbReference type="NCBI Taxonomy" id="2683198"/>
    <lineage>
        <taxon>Bacteria</taxon>
        <taxon>Pseudomonadati</taxon>
        <taxon>Pseudomonadota</taxon>
        <taxon>Alphaproteobacteria</taxon>
        <taxon>Hyphomicrobiales</taxon>
        <taxon>Devosiaceae</taxon>
        <taxon>Devosia</taxon>
    </lineage>
</organism>
<dbReference type="GO" id="GO:0004371">
    <property type="term" value="F:glycerone kinase activity"/>
    <property type="evidence" value="ECO:0007669"/>
    <property type="project" value="InterPro"/>
</dbReference>
<dbReference type="RefSeq" id="WP_116588742.1">
    <property type="nucleotide sequence ID" value="NZ_JAVKFR010000027.1"/>
</dbReference>
<accession>A0A7X3FQT3</accession>
<dbReference type="InterPro" id="IPR036117">
    <property type="entry name" value="DhaL_dom_sf"/>
</dbReference>
<evidence type="ECO:0000313" key="5">
    <source>
        <dbReference type="Proteomes" id="UP000438106"/>
    </source>
</evidence>
<dbReference type="PANTHER" id="PTHR28629:SF4">
    <property type="entry name" value="TRIOKINASE_FMN CYCLASE"/>
    <property type="match status" value="1"/>
</dbReference>
<gene>
    <name evidence="4" type="ORF">GO014_07740</name>
</gene>
<dbReference type="SMART" id="SM01120">
    <property type="entry name" value="Dak2"/>
    <property type="match status" value="1"/>
</dbReference>
<dbReference type="SUPFAM" id="SSF101473">
    <property type="entry name" value="DhaL-like"/>
    <property type="match status" value="1"/>
</dbReference>
<reference evidence="4 5" key="1">
    <citation type="submission" date="2019-12" db="EMBL/GenBank/DDBJ databases">
        <title>Devosia maris sp. nov., isolated from the deep seawater.</title>
        <authorList>
            <person name="Liu Y."/>
        </authorList>
    </citation>
    <scope>NUCLEOTIDE SEQUENCE [LARGE SCALE GENOMIC DNA]</scope>
    <source>
        <strain evidence="4 5">L53-10-65</strain>
    </source>
</reference>
<dbReference type="PROSITE" id="PS51480">
    <property type="entry name" value="DHAL"/>
    <property type="match status" value="1"/>
</dbReference>
<proteinExistence type="predicted"/>
<dbReference type="Proteomes" id="UP000438106">
    <property type="component" value="Unassembled WGS sequence"/>
</dbReference>
<keyword evidence="5" id="KW-1185">Reference proteome</keyword>
<dbReference type="Gene3D" id="1.25.40.340">
    <property type="match status" value="1"/>
</dbReference>
<dbReference type="GO" id="GO:0005829">
    <property type="term" value="C:cytosol"/>
    <property type="evidence" value="ECO:0007669"/>
    <property type="project" value="TreeGrafter"/>
</dbReference>
<protein>
    <submittedName>
        <fullName evidence="4">DAK2 domain-containing protein</fullName>
    </submittedName>
</protein>
<evidence type="ECO:0000313" key="4">
    <source>
        <dbReference type="EMBL" id="MVS98908.1"/>
    </source>
</evidence>
<evidence type="ECO:0000259" key="3">
    <source>
        <dbReference type="PROSITE" id="PS51480"/>
    </source>
</evidence>
<dbReference type="InterPro" id="IPR004007">
    <property type="entry name" value="DhaL_dom"/>
</dbReference>
<dbReference type="InterPro" id="IPR050861">
    <property type="entry name" value="Dihydroxyacetone_Kinase"/>
</dbReference>
<evidence type="ECO:0000256" key="1">
    <source>
        <dbReference type="ARBA" id="ARBA00022679"/>
    </source>
</evidence>
<sequence length="182" mass="19036">MTVAQQYFTRLLAAIEARKDELDALDAALGDGDHGTTMLRGLTKAAQAESGMGAKAFMRASGGAAGTLFGLVLIAIERHLISDADLPSELALAEARICDLGQVKPGDKSMIDALSPAVAAFNGGNLDAAIEAARQGCQATIALDARRGRAQYVEGKGRGHQDPGATSILILFEVLRETRESQ</sequence>
<dbReference type="Pfam" id="PF02734">
    <property type="entry name" value="Dak2"/>
    <property type="match status" value="1"/>
</dbReference>
<evidence type="ECO:0000256" key="2">
    <source>
        <dbReference type="ARBA" id="ARBA00022777"/>
    </source>
</evidence>
<comment type="caution">
    <text evidence="4">The sequence shown here is derived from an EMBL/GenBank/DDBJ whole genome shotgun (WGS) entry which is preliminary data.</text>
</comment>